<comment type="caution">
    <text evidence="1">The sequence shown here is derived from an EMBL/GenBank/DDBJ whole genome shotgun (WGS) entry which is preliminary data.</text>
</comment>
<sequence>MILPTKHVKAERALIGVGGEVLGLLTEPMTVSRLWDALRERRSAVSAKAPVDYTWFVLALDFLFMIGAIEAKRGIIERAAP</sequence>
<evidence type="ECO:0000313" key="1">
    <source>
        <dbReference type="EMBL" id="RLJ40624.1"/>
    </source>
</evidence>
<name>A0A497VNV4_9RHOB</name>
<dbReference type="EMBL" id="RCCE01000007">
    <property type="protein sequence ID" value="RLJ40624.1"/>
    <property type="molecule type" value="Genomic_DNA"/>
</dbReference>
<protein>
    <submittedName>
        <fullName evidence="1">Uncharacterized protein</fullName>
    </submittedName>
</protein>
<dbReference type="InterPro" id="IPR046897">
    <property type="entry name" value="ABC-3C_MC6"/>
</dbReference>
<keyword evidence="2" id="KW-1185">Reference proteome</keyword>
<accession>A0A497VNV4</accession>
<evidence type="ECO:0000313" key="2">
    <source>
        <dbReference type="Proteomes" id="UP000269157"/>
    </source>
</evidence>
<dbReference type="OrthoDB" id="4555046at2"/>
<organism evidence="1 2">
    <name type="scientific">Litoreibacter meonggei</name>
    <dbReference type="NCBI Taxonomy" id="1049199"/>
    <lineage>
        <taxon>Bacteria</taxon>
        <taxon>Pseudomonadati</taxon>
        <taxon>Pseudomonadota</taxon>
        <taxon>Alphaproteobacteria</taxon>
        <taxon>Rhodobacterales</taxon>
        <taxon>Roseobacteraceae</taxon>
        <taxon>Litoreibacter</taxon>
    </lineage>
</organism>
<dbReference type="RefSeq" id="WP_121027843.1">
    <property type="nucleotide sequence ID" value="NZ_RCCE01000007.1"/>
</dbReference>
<dbReference type="Pfam" id="PF20293">
    <property type="entry name" value="MC6"/>
    <property type="match status" value="1"/>
</dbReference>
<dbReference type="Proteomes" id="UP000269157">
    <property type="component" value="Unassembled WGS sequence"/>
</dbReference>
<dbReference type="AlphaFoldDB" id="A0A497VNV4"/>
<gene>
    <name evidence="1" type="ORF">BCF46_3696</name>
</gene>
<proteinExistence type="predicted"/>
<reference evidence="1 2" key="1">
    <citation type="submission" date="2018-10" db="EMBL/GenBank/DDBJ databases">
        <title>Genomic Encyclopedia of Archaeal and Bacterial Type Strains, Phase II (KMG-II): from individual species to whole genera.</title>
        <authorList>
            <person name="Goeker M."/>
        </authorList>
    </citation>
    <scope>NUCLEOTIDE SEQUENCE [LARGE SCALE GENOMIC DNA]</scope>
    <source>
        <strain evidence="1 2">DSM 29466</strain>
    </source>
</reference>